<gene>
    <name evidence="2" type="ORF">GCM10011274_04930</name>
</gene>
<sequence>MRLRARRKTSEHTIGGRPLFTGAEKTNLSFEFAQAKQAQNNRIKAKYFI</sequence>
<evidence type="ECO:0000256" key="1">
    <source>
        <dbReference type="SAM" id="MobiDB-lite"/>
    </source>
</evidence>
<evidence type="ECO:0000313" key="3">
    <source>
        <dbReference type="Proteomes" id="UP000622604"/>
    </source>
</evidence>
<accession>A0A8H9I832</accession>
<organism evidence="2 3">
    <name type="scientific">Paraglaciecola chathamensis</name>
    <dbReference type="NCBI Taxonomy" id="368405"/>
    <lineage>
        <taxon>Bacteria</taxon>
        <taxon>Pseudomonadati</taxon>
        <taxon>Pseudomonadota</taxon>
        <taxon>Gammaproteobacteria</taxon>
        <taxon>Alteromonadales</taxon>
        <taxon>Alteromonadaceae</taxon>
        <taxon>Paraglaciecola</taxon>
    </lineage>
</organism>
<proteinExistence type="predicted"/>
<dbReference type="AlphaFoldDB" id="A0A8H9I832"/>
<comment type="caution">
    <text evidence="2">The sequence shown here is derived from an EMBL/GenBank/DDBJ whole genome shotgun (WGS) entry which is preliminary data.</text>
</comment>
<name>A0A8H9I832_9ALTE</name>
<evidence type="ECO:0000313" key="2">
    <source>
        <dbReference type="EMBL" id="GGZ49873.1"/>
    </source>
</evidence>
<reference evidence="2" key="1">
    <citation type="journal article" date="2014" name="Int. J. Syst. Evol. Microbiol.">
        <title>Complete genome sequence of Corynebacterium casei LMG S-19264T (=DSM 44701T), isolated from a smear-ripened cheese.</title>
        <authorList>
            <consortium name="US DOE Joint Genome Institute (JGI-PGF)"/>
            <person name="Walter F."/>
            <person name="Albersmeier A."/>
            <person name="Kalinowski J."/>
            <person name="Ruckert C."/>
        </authorList>
    </citation>
    <scope>NUCLEOTIDE SEQUENCE</scope>
    <source>
        <strain evidence="2">KCTC 32337</strain>
    </source>
</reference>
<dbReference type="Proteomes" id="UP000622604">
    <property type="component" value="Unassembled WGS sequence"/>
</dbReference>
<reference evidence="2" key="2">
    <citation type="submission" date="2020-09" db="EMBL/GenBank/DDBJ databases">
        <authorList>
            <person name="Sun Q."/>
            <person name="Kim S."/>
        </authorList>
    </citation>
    <scope>NUCLEOTIDE SEQUENCE</scope>
    <source>
        <strain evidence="2">KCTC 32337</strain>
    </source>
</reference>
<feature type="region of interest" description="Disordered" evidence="1">
    <location>
        <begin position="1"/>
        <end position="20"/>
    </location>
</feature>
<dbReference type="EMBL" id="BMZC01000001">
    <property type="protein sequence ID" value="GGZ49873.1"/>
    <property type="molecule type" value="Genomic_DNA"/>
</dbReference>
<protein>
    <submittedName>
        <fullName evidence="2">Uncharacterized protein</fullName>
    </submittedName>
</protein>